<evidence type="ECO:0000313" key="1">
    <source>
        <dbReference type="EMBL" id="KLJ06591.1"/>
    </source>
</evidence>
<keyword evidence="2" id="KW-1185">Reference proteome</keyword>
<comment type="caution">
    <text evidence="1">The sequence shown here is derived from an EMBL/GenBank/DDBJ whole genome shotgun (WGS) entry which is preliminary data.</text>
</comment>
<accession>A0A0H1BBH4</accession>
<proteinExistence type="predicted"/>
<sequence length="172" mass="19409">MRQTMAPGPLLIVQEASTWPSSNNKTSSMAKVGIHRIAVVGEQEELAEAVIGMVRQCEEGATVTTLIIKKALLHRDLSWHHLENPPNLLNQAGLPRPQYLMPWLSLKRRPIPTTTLHRSVLRAGCRRARKMSSKLGSTPGRRRTPWLSRLSSRRLSSRFLMAEYLQSMEGHV</sequence>
<evidence type="ECO:0000313" key="2">
    <source>
        <dbReference type="Proteomes" id="UP000053573"/>
    </source>
</evidence>
<organism evidence="1 2">
    <name type="scientific">Blastomyces silverae</name>
    <dbReference type="NCBI Taxonomy" id="2060906"/>
    <lineage>
        <taxon>Eukaryota</taxon>
        <taxon>Fungi</taxon>
        <taxon>Dikarya</taxon>
        <taxon>Ascomycota</taxon>
        <taxon>Pezizomycotina</taxon>
        <taxon>Eurotiomycetes</taxon>
        <taxon>Eurotiomycetidae</taxon>
        <taxon>Onygenales</taxon>
        <taxon>Ajellomycetaceae</taxon>
        <taxon>Blastomyces</taxon>
    </lineage>
</organism>
<reference evidence="2" key="1">
    <citation type="journal article" date="2015" name="PLoS Genet.">
        <title>The dynamic genome and transcriptome of the human fungal pathogen Blastomyces and close relative Emmonsia.</title>
        <authorList>
            <person name="Munoz J.F."/>
            <person name="Gauthier G.M."/>
            <person name="Desjardins C.A."/>
            <person name="Gallo J.E."/>
            <person name="Holder J."/>
            <person name="Sullivan T.D."/>
            <person name="Marty A.J."/>
            <person name="Carmen J.C."/>
            <person name="Chen Z."/>
            <person name="Ding L."/>
            <person name="Gujja S."/>
            <person name="Magrini V."/>
            <person name="Misas E."/>
            <person name="Mitreva M."/>
            <person name="Priest M."/>
            <person name="Saif S."/>
            <person name="Whiston E.A."/>
            <person name="Young S."/>
            <person name="Zeng Q."/>
            <person name="Goldman W.E."/>
            <person name="Mardis E.R."/>
            <person name="Taylor J.W."/>
            <person name="McEwen J.G."/>
            <person name="Clay O.K."/>
            <person name="Klein B.S."/>
            <person name="Cuomo C.A."/>
        </authorList>
    </citation>
    <scope>NUCLEOTIDE SEQUENCE [LARGE SCALE GENOMIC DNA]</scope>
    <source>
        <strain evidence="2">UAMH 139</strain>
    </source>
</reference>
<gene>
    <name evidence="1" type="ORF">EMPG_17905</name>
</gene>
<protein>
    <submittedName>
        <fullName evidence="1">Uncharacterized protein</fullName>
    </submittedName>
</protein>
<dbReference type="AlphaFoldDB" id="A0A0H1BBH4"/>
<dbReference type="Proteomes" id="UP000053573">
    <property type="component" value="Unassembled WGS sequence"/>
</dbReference>
<dbReference type="EMBL" id="LDEV01003007">
    <property type="protein sequence ID" value="KLJ06591.1"/>
    <property type="molecule type" value="Genomic_DNA"/>
</dbReference>
<name>A0A0H1BBH4_9EURO</name>